<protein>
    <submittedName>
        <fullName evidence="2">Uncharacterized protein</fullName>
    </submittedName>
</protein>
<name>A0A238IYR5_9RHOB</name>
<proteinExistence type="predicted"/>
<feature type="transmembrane region" description="Helical" evidence="1">
    <location>
        <begin position="100"/>
        <end position="120"/>
    </location>
</feature>
<keyword evidence="1" id="KW-0472">Membrane</keyword>
<gene>
    <name evidence="2" type="ORF">BOA8489_01738</name>
</gene>
<keyword evidence="1" id="KW-0812">Transmembrane</keyword>
<evidence type="ECO:0000256" key="1">
    <source>
        <dbReference type="SAM" id="Phobius"/>
    </source>
</evidence>
<dbReference type="AlphaFoldDB" id="A0A238IYR5"/>
<keyword evidence="1" id="KW-1133">Transmembrane helix</keyword>
<feature type="transmembrane region" description="Helical" evidence="1">
    <location>
        <begin position="6"/>
        <end position="24"/>
    </location>
</feature>
<evidence type="ECO:0000313" key="3">
    <source>
        <dbReference type="Proteomes" id="UP000201838"/>
    </source>
</evidence>
<feature type="transmembrane region" description="Helical" evidence="1">
    <location>
        <begin position="126"/>
        <end position="149"/>
    </location>
</feature>
<organism evidence="2 3">
    <name type="scientific">Boseongicola aestuarii</name>
    <dbReference type="NCBI Taxonomy" id="1470561"/>
    <lineage>
        <taxon>Bacteria</taxon>
        <taxon>Pseudomonadati</taxon>
        <taxon>Pseudomonadota</taxon>
        <taxon>Alphaproteobacteria</taxon>
        <taxon>Rhodobacterales</taxon>
        <taxon>Paracoccaceae</taxon>
        <taxon>Boseongicola</taxon>
    </lineage>
</organism>
<feature type="transmembrane region" description="Helical" evidence="1">
    <location>
        <begin position="31"/>
        <end position="49"/>
    </location>
</feature>
<feature type="transmembrane region" description="Helical" evidence="1">
    <location>
        <begin position="55"/>
        <end position="79"/>
    </location>
</feature>
<feature type="transmembrane region" description="Helical" evidence="1">
    <location>
        <begin position="240"/>
        <end position="260"/>
    </location>
</feature>
<feature type="transmembrane region" description="Helical" evidence="1">
    <location>
        <begin position="161"/>
        <end position="180"/>
    </location>
</feature>
<sequence>MLITVSVLATAYVLIHFFSGTMDLFRTIETIGRLIFPIILAILVYGHVARLDEAGILNVTVGIVVISVIDLSGVVLHIITERDISNIYNLKDKNLVFQNTNYTAFLLYCALVARLSFGLAKYWTGVGFISFLILLTFSRSYWAALLISIVLKLTVTPNGKILAVFFAFVSLLPMSTMFQDIDTGWIRENIDSSLATKVEIFLYSARVLISDISIGFWGLGPKSTIDEFIITHSGHSLVGMLPELGALYLAYVFLFTYFLWRGGTYARLHFPGTMLLLLSTFPVSNIALHLVFLLLSVRQQNDQ</sequence>
<accession>A0A238IYR5</accession>
<evidence type="ECO:0000313" key="2">
    <source>
        <dbReference type="EMBL" id="SMX23628.1"/>
    </source>
</evidence>
<dbReference type="Proteomes" id="UP000201838">
    <property type="component" value="Unassembled WGS sequence"/>
</dbReference>
<dbReference type="EMBL" id="FXXQ01000005">
    <property type="protein sequence ID" value="SMX23628.1"/>
    <property type="molecule type" value="Genomic_DNA"/>
</dbReference>
<feature type="transmembrane region" description="Helical" evidence="1">
    <location>
        <begin position="272"/>
        <end position="295"/>
    </location>
</feature>
<reference evidence="2 3" key="1">
    <citation type="submission" date="2017-05" db="EMBL/GenBank/DDBJ databases">
        <authorList>
            <person name="Song R."/>
            <person name="Chenine A.L."/>
            <person name="Ruprecht R.M."/>
        </authorList>
    </citation>
    <scope>NUCLEOTIDE SEQUENCE [LARGE SCALE GENOMIC DNA]</scope>
    <source>
        <strain evidence="2 3">CECT 8489</strain>
    </source>
</reference>
<dbReference type="RefSeq" id="WP_093973615.1">
    <property type="nucleotide sequence ID" value="NZ_FXXQ01000005.1"/>
</dbReference>
<keyword evidence="3" id="KW-1185">Reference proteome</keyword>